<name>A0ABR1WZ28_9PEZI</name>
<dbReference type="EMBL" id="JAQQWN010000004">
    <property type="protein sequence ID" value="KAK8088418.1"/>
    <property type="molecule type" value="Genomic_DNA"/>
</dbReference>
<organism evidence="1 2">
    <name type="scientific">Apiospora hydei</name>
    <dbReference type="NCBI Taxonomy" id="1337664"/>
    <lineage>
        <taxon>Eukaryota</taxon>
        <taxon>Fungi</taxon>
        <taxon>Dikarya</taxon>
        <taxon>Ascomycota</taxon>
        <taxon>Pezizomycotina</taxon>
        <taxon>Sordariomycetes</taxon>
        <taxon>Xylariomycetidae</taxon>
        <taxon>Amphisphaeriales</taxon>
        <taxon>Apiosporaceae</taxon>
        <taxon>Apiospora</taxon>
    </lineage>
</organism>
<protein>
    <submittedName>
        <fullName evidence="1">Uncharacterized protein</fullName>
    </submittedName>
</protein>
<gene>
    <name evidence="1" type="ORF">PG997_003379</name>
</gene>
<dbReference type="RefSeq" id="XP_066671312.1">
    <property type="nucleotide sequence ID" value="XM_066807694.1"/>
</dbReference>
<sequence length="143" mass="15522">MDGGWVQSRRKRAQHSTGERLEHWTLDHWALGTGALEHPNRAGHAHQSQYSSALELRDSGLGGESSESTGLYCCLLGLAGPCWACKCLPPPATRSDHQNRHLAALVLQSILAVHGVGPGPTHAGQYRPSFRRLIGNHVKTACF</sequence>
<dbReference type="Proteomes" id="UP001433268">
    <property type="component" value="Unassembled WGS sequence"/>
</dbReference>
<proteinExistence type="predicted"/>
<reference evidence="1 2" key="1">
    <citation type="submission" date="2023-01" db="EMBL/GenBank/DDBJ databases">
        <title>Analysis of 21 Apiospora genomes using comparative genomics revels a genus with tremendous synthesis potential of carbohydrate active enzymes and secondary metabolites.</title>
        <authorList>
            <person name="Sorensen T."/>
        </authorList>
    </citation>
    <scope>NUCLEOTIDE SEQUENCE [LARGE SCALE GENOMIC DNA]</scope>
    <source>
        <strain evidence="1 2">CBS 114990</strain>
    </source>
</reference>
<comment type="caution">
    <text evidence="1">The sequence shown here is derived from an EMBL/GenBank/DDBJ whole genome shotgun (WGS) entry which is preliminary data.</text>
</comment>
<evidence type="ECO:0000313" key="2">
    <source>
        <dbReference type="Proteomes" id="UP001433268"/>
    </source>
</evidence>
<dbReference type="GeneID" id="92040754"/>
<keyword evidence="2" id="KW-1185">Reference proteome</keyword>
<accession>A0ABR1WZ28</accession>
<evidence type="ECO:0000313" key="1">
    <source>
        <dbReference type="EMBL" id="KAK8088418.1"/>
    </source>
</evidence>